<dbReference type="GeneTree" id="ENSGT01050000244840"/>
<evidence type="ECO:0000259" key="12">
    <source>
        <dbReference type="PROSITE" id="PS50262"/>
    </source>
</evidence>
<evidence type="ECO:0000256" key="2">
    <source>
        <dbReference type="ARBA" id="ARBA00022475"/>
    </source>
</evidence>
<feature type="transmembrane region" description="Helical" evidence="11">
    <location>
        <begin position="272"/>
        <end position="300"/>
    </location>
</feature>
<dbReference type="PANTHER" id="PTHR24232">
    <property type="entry name" value="G-PROTEIN COUPLED RECEPTOR"/>
    <property type="match status" value="1"/>
</dbReference>
<evidence type="ECO:0000313" key="14">
    <source>
        <dbReference type="Proteomes" id="UP000472272"/>
    </source>
</evidence>
<dbReference type="PRINTS" id="PR01157">
    <property type="entry name" value="P2YPURNOCPTR"/>
</dbReference>
<evidence type="ECO:0000256" key="11">
    <source>
        <dbReference type="SAM" id="Phobius"/>
    </source>
</evidence>
<reference evidence="13 14" key="1">
    <citation type="journal article" date="2019" name="Proc. Natl. Acad. Sci. U.S.A.">
        <title>Regulatory changes in pterin and carotenoid genes underlie balanced color polymorphisms in the wall lizard.</title>
        <authorList>
            <person name="Andrade P."/>
            <person name="Pinho C."/>
            <person name="Perez I de Lanuza G."/>
            <person name="Afonso S."/>
            <person name="Brejcha J."/>
            <person name="Rubin C.J."/>
            <person name="Wallerman O."/>
            <person name="Pereira P."/>
            <person name="Sabatino S.J."/>
            <person name="Bellati A."/>
            <person name="Pellitteri-Rosa D."/>
            <person name="Bosakova Z."/>
            <person name="Bunikis I."/>
            <person name="Carretero M.A."/>
            <person name="Feiner N."/>
            <person name="Marsik P."/>
            <person name="Pauperio F."/>
            <person name="Salvi D."/>
            <person name="Soler L."/>
            <person name="While G.M."/>
            <person name="Uller T."/>
            <person name="Font E."/>
            <person name="Andersson L."/>
            <person name="Carneiro M."/>
        </authorList>
    </citation>
    <scope>NUCLEOTIDE SEQUENCE</scope>
</reference>
<dbReference type="InterPro" id="IPR000276">
    <property type="entry name" value="GPCR_Rhodpsn"/>
</dbReference>
<dbReference type="Pfam" id="PF00001">
    <property type="entry name" value="7tm_1"/>
    <property type="match status" value="1"/>
</dbReference>
<accession>A0A670IJL1</accession>
<keyword evidence="6 11" id="KW-0472">Membrane</keyword>
<evidence type="ECO:0000256" key="10">
    <source>
        <dbReference type="RuleBase" id="RU000688"/>
    </source>
</evidence>
<dbReference type="GO" id="GO:0007266">
    <property type="term" value="P:Rho protein signal transduction"/>
    <property type="evidence" value="ECO:0007669"/>
    <property type="project" value="Ensembl"/>
</dbReference>
<dbReference type="SUPFAM" id="SSF81321">
    <property type="entry name" value="Family A G protein-coupled receptor-like"/>
    <property type="match status" value="1"/>
</dbReference>
<feature type="transmembrane region" description="Helical" evidence="11">
    <location>
        <begin position="137"/>
        <end position="155"/>
    </location>
</feature>
<comment type="subcellular location">
    <subcellularLocation>
        <location evidence="1">Cell membrane</location>
        <topology evidence="1">Multi-pass membrane protein</topology>
    </subcellularLocation>
</comment>
<proteinExistence type="inferred from homology"/>
<dbReference type="PROSITE" id="PS50262">
    <property type="entry name" value="G_PROTEIN_RECEP_F1_2"/>
    <property type="match status" value="1"/>
</dbReference>
<feature type="transmembrane region" description="Helical" evidence="11">
    <location>
        <begin position="176"/>
        <end position="196"/>
    </location>
</feature>
<name>A0A670IJL1_PODMU</name>
<dbReference type="FunFam" id="1.20.1070.10:FF:000040">
    <property type="entry name" value="Coagulation factor 2 (thrombin) receptor"/>
    <property type="match status" value="1"/>
</dbReference>
<evidence type="ECO:0000313" key="13">
    <source>
        <dbReference type="Ensembl" id="ENSPMRP00000011781.1"/>
    </source>
</evidence>
<dbReference type="PANTHER" id="PTHR24232:SF82">
    <property type="entry name" value="P2Y PURINOCEPTOR 8-LIKE"/>
    <property type="match status" value="1"/>
</dbReference>
<keyword evidence="2" id="KW-1003">Cell membrane</keyword>
<dbReference type="Ensembl" id="ENSPMRT00000012584.1">
    <property type="protein sequence ID" value="ENSPMRP00000011781.1"/>
    <property type="gene ID" value="ENSPMRG00000007886.1"/>
</dbReference>
<evidence type="ECO:0000256" key="1">
    <source>
        <dbReference type="ARBA" id="ARBA00004651"/>
    </source>
</evidence>
<reference evidence="13" key="3">
    <citation type="submission" date="2025-09" db="UniProtKB">
        <authorList>
            <consortium name="Ensembl"/>
        </authorList>
    </citation>
    <scope>IDENTIFICATION</scope>
</reference>
<organism evidence="13 14">
    <name type="scientific">Podarcis muralis</name>
    <name type="common">Wall lizard</name>
    <name type="synonym">Lacerta muralis</name>
    <dbReference type="NCBI Taxonomy" id="64176"/>
    <lineage>
        <taxon>Eukaryota</taxon>
        <taxon>Metazoa</taxon>
        <taxon>Chordata</taxon>
        <taxon>Craniata</taxon>
        <taxon>Vertebrata</taxon>
        <taxon>Euteleostomi</taxon>
        <taxon>Lepidosauria</taxon>
        <taxon>Squamata</taxon>
        <taxon>Bifurcata</taxon>
        <taxon>Unidentata</taxon>
        <taxon>Episquamata</taxon>
        <taxon>Laterata</taxon>
        <taxon>Lacertibaenia</taxon>
        <taxon>Lacertidae</taxon>
        <taxon>Podarcis</taxon>
    </lineage>
</organism>
<keyword evidence="7 10" id="KW-0675">Receptor</keyword>
<feature type="transmembrane region" description="Helical" evidence="11">
    <location>
        <begin position="227"/>
        <end position="260"/>
    </location>
</feature>
<keyword evidence="5 10" id="KW-0297">G-protein coupled receptor</keyword>
<feature type="transmembrane region" description="Helical" evidence="11">
    <location>
        <begin position="56"/>
        <end position="84"/>
    </location>
</feature>
<gene>
    <name evidence="13" type="primary">P2RY8</name>
</gene>
<dbReference type="GO" id="GO:0035025">
    <property type="term" value="P:positive regulation of Rho protein signal transduction"/>
    <property type="evidence" value="ECO:0007669"/>
    <property type="project" value="TreeGrafter"/>
</dbReference>
<dbReference type="Gene3D" id="1.20.1070.10">
    <property type="entry name" value="Rhodopsin 7-helix transmembrane proteins"/>
    <property type="match status" value="1"/>
</dbReference>
<evidence type="ECO:0000256" key="5">
    <source>
        <dbReference type="ARBA" id="ARBA00023040"/>
    </source>
</evidence>
<evidence type="ECO:0000256" key="6">
    <source>
        <dbReference type="ARBA" id="ARBA00023136"/>
    </source>
</evidence>
<keyword evidence="14" id="KW-1185">Reference proteome</keyword>
<keyword evidence="4 11" id="KW-1133">Transmembrane helix</keyword>
<dbReference type="OMA" id="VLPKEMF"/>
<dbReference type="Proteomes" id="UP000472272">
    <property type="component" value="Chromosome 4"/>
</dbReference>
<comment type="similarity">
    <text evidence="10">Belongs to the G-protein coupled receptor 1 family.</text>
</comment>
<dbReference type="InterPro" id="IPR017452">
    <property type="entry name" value="GPCR_Rhodpsn_7TM"/>
</dbReference>
<evidence type="ECO:0000256" key="4">
    <source>
        <dbReference type="ARBA" id="ARBA00022989"/>
    </source>
</evidence>
<dbReference type="GO" id="GO:0160221">
    <property type="term" value="P:Rho-activating G protein-coupled receptor signaling pathway"/>
    <property type="evidence" value="ECO:0007669"/>
    <property type="project" value="Ensembl"/>
</dbReference>
<keyword evidence="8" id="KW-0325">Glycoprotein</keyword>
<evidence type="ECO:0000256" key="8">
    <source>
        <dbReference type="ARBA" id="ARBA00023180"/>
    </source>
</evidence>
<evidence type="ECO:0000256" key="9">
    <source>
        <dbReference type="ARBA" id="ARBA00023224"/>
    </source>
</evidence>
<feature type="transmembrane region" description="Helical" evidence="11">
    <location>
        <begin position="96"/>
        <end position="117"/>
    </location>
</feature>
<sequence>MKYAHQDRGNKLRLHQLSVLFRRRMPQDMPLIPTSKALFPPVRPVSDDTSEMLRSYALQVTLSTIFSVIACISIPLNLICLWFLCRYSRPWTPTIVLCINLALADFVYSMILPFQIVYHIRGNNWPFEDALCRIVTVLSYGNVHCSLLTMMCISIERYLGIVHPLRYKAMRSMRTSVLTCALIWVFVLLPLVPLMMTNLTIRVQNLDIITCFDVLPKEMFDDKPARFIAYFGSLVFFFFFLPLLIMGFCYFSIIITLLHSHSTQLRETKKQTVCLIIVLLLVITVCYLPHIIMSIIHYVFTIQKKSFYFEYKISFAVATINCCLDPLVYYFGSKEFRRKIQKKLCRCVTVGVSENTPIFSEHDIQITPMQKVLNR</sequence>
<evidence type="ECO:0000256" key="7">
    <source>
        <dbReference type="ARBA" id="ARBA00023170"/>
    </source>
</evidence>
<dbReference type="PRINTS" id="PR00237">
    <property type="entry name" value="GPCRRHODOPSN"/>
</dbReference>
<dbReference type="PROSITE" id="PS00237">
    <property type="entry name" value="G_PROTEIN_RECEP_F1_1"/>
    <property type="match status" value="1"/>
</dbReference>
<keyword evidence="9 10" id="KW-0807">Transducer</keyword>
<protein>
    <submittedName>
        <fullName evidence="13">P2Y receptor family member 8</fullName>
    </submittedName>
</protein>
<evidence type="ECO:0000256" key="3">
    <source>
        <dbReference type="ARBA" id="ARBA00022692"/>
    </source>
</evidence>
<keyword evidence="3 10" id="KW-0812">Transmembrane</keyword>
<dbReference type="GO" id="GO:0007200">
    <property type="term" value="P:phospholipase C-activating G protein-coupled receptor signaling pathway"/>
    <property type="evidence" value="ECO:0007669"/>
    <property type="project" value="TreeGrafter"/>
</dbReference>
<dbReference type="GO" id="GO:0005886">
    <property type="term" value="C:plasma membrane"/>
    <property type="evidence" value="ECO:0007669"/>
    <property type="project" value="UniProtKB-SubCell"/>
</dbReference>
<feature type="transmembrane region" description="Helical" evidence="11">
    <location>
        <begin position="312"/>
        <end position="332"/>
    </location>
</feature>
<dbReference type="AlphaFoldDB" id="A0A670IJL1"/>
<feature type="domain" description="G-protein coupled receptors family 1 profile" evidence="12">
    <location>
        <begin position="76"/>
        <end position="329"/>
    </location>
</feature>
<reference evidence="13" key="2">
    <citation type="submission" date="2025-08" db="UniProtKB">
        <authorList>
            <consortium name="Ensembl"/>
        </authorList>
    </citation>
    <scope>IDENTIFICATION</scope>
</reference>
<dbReference type="GO" id="GO:0004930">
    <property type="term" value="F:G protein-coupled receptor activity"/>
    <property type="evidence" value="ECO:0007669"/>
    <property type="project" value="UniProtKB-KW"/>
</dbReference>